<keyword evidence="1" id="KW-1133">Transmembrane helix</keyword>
<evidence type="ECO:0000256" key="1">
    <source>
        <dbReference type="SAM" id="Phobius"/>
    </source>
</evidence>
<keyword evidence="3" id="KW-1185">Reference proteome</keyword>
<gene>
    <name evidence="2" type="ORF">E2C01_066465</name>
</gene>
<name>A0A5B7HH59_PORTR</name>
<dbReference type="Proteomes" id="UP000324222">
    <property type="component" value="Unassembled WGS sequence"/>
</dbReference>
<dbReference type="EMBL" id="VSRR010034271">
    <property type="protein sequence ID" value="MPC72171.1"/>
    <property type="molecule type" value="Genomic_DNA"/>
</dbReference>
<accession>A0A5B7HH59</accession>
<sequence>MLLATVGFHVYSFFVDMSHEMECALWKSQIVIPLCISLAMLNALTLLCKLCVVFFSFRAMERI</sequence>
<evidence type="ECO:0000313" key="2">
    <source>
        <dbReference type="EMBL" id="MPC72171.1"/>
    </source>
</evidence>
<keyword evidence="1" id="KW-0472">Membrane</keyword>
<protein>
    <submittedName>
        <fullName evidence="2">Uncharacterized protein</fullName>
    </submittedName>
</protein>
<proteinExistence type="predicted"/>
<keyword evidence="1" id="KW-0812">Transmembrane</keyword>
<dbReference type="AlphaFoldDB" id="A0A5B7HH59"/>
<feature type="transmembrane region" description="Helical" evidence="1">
    <location>
        <begin position="30"/>
        <end position="57"/>
    </location>
</feature>
<comment type="caution">
    <text evidence="2">The sequence shown here is derived from an EMBL/GenBank/DDBJ whole genome shotgun (WGS) entry which is preliminary data.</text>
</comment>
<evidence type="ECO:0000313" key="3">
    <source>
        <dbReference type="Proteomes" id="UP000324222"/>
    </source>
</evidence>
<organism evidence="2 3">
    <name type="scientific">Portunus trituberculatus</name>
    <name type="common">Swimming crab</name>
    <name type="synonym">Neptunus trituberculatus</name>
    <dbReference type="NCBI Taxonomy" id="210409"/>
    <lineage>
        <taxon>Eukaryota</taxon>
        <taxon>Metazoa</taxon>
        <taxon>Ecdysozoa</taxon>
        <taxon>Arthropoda</taxon>
        <taxon>Crustacea</taxon>
        <taxon>Multicrustacea</taxon>
        <taxon>Malacostraca</taxon>
        <taxon>Eumalacostraca</taxon>
        <taxon>Eucarida</taxon>
        <taxon>Decapoda</taxon>
        <taxon>Pleocyemata</taxon>
        <taxon>Brachyura</taxon>
        <taxon>Eubrachyura</taxon>
        <taxon>Portunoidea</taxon>
        <taxon>Portunidae</taxon>
        <taxon>Portuninae</taxon>
        <taxon>Portunus</taxon>
    </lineage>
</organism>
<reference evidence="2 3" key="1">
    <citation type="submission" date="2019-05" db="EMBL/GenBank/DDBJ databases">
        <title>Another draft genome of Portunus trituberculatus and its Hox gene families provides insights of decapod evolution.</title>
        <authorList>
            <person name="Jeong J.-H."/>
            <person name="Song I."/>
            <person name="Kim S."/>
            <person name="Choi T."/>
            <person name="Kim D."/>
            <person name="Ryu S."/>
            <person name="Kim W."/>
        </authorList>
    </citation>
    <scope>NUCLEOTIDE SEQUENCE [LARGE SCALE GENOMIC DNA]</scope>
    <source>
        <tissue evidence="2">Muscle</tissue>
    </source>
</reference>